<evidence type="ECO:0000313" key="3">
    <source>
        <dbReference type="Proteomes" id="UP000198844"/>
    </source>
</evidence>
<protein>
    <recommendedName>
        <fullName evidence="4">Helix-turn-helix domain-containing protein</fullName>
    </recommendedName>
</protein>
<dbReference type="InterPro" id="IPR009061">
    <property type="entry name" value="DNA-bd_dom_put_sf"/>
</dbReference>
<feature type="region of interest" description="Disordered" evidence="1">
    <location>
        <begin position="57"/>
        <end position="86"/>
    </location>
</feature>
<dbReference type="RefSeq" id="WP_093633951.1">
    <property type="nucleotide sequence ID" value="NZ_FPBH01000004.1"/>
</dbReference>
<evidence type="ECO:0008006" key="4">
    <source>
        <dbReference type="Google" id="ProtNLM"/>
    </source>
</evidence>
<evidence type="ECO:0000313" key="2">
    <source>
        <dbReference type="EMBL" id="SFT85149.1"/>
    </source>
</evidence>
<dbReference type="AlphaFoldDB" id="A0A1I7BD75"/>
<dbReference type="Proteomes" id="UP000198844">
    <property type="component" value="Unassembled WGS sequence"/>
</dbReference>
<dbReference type="EMBL" id="FPBH01000004">
    <property type="protein sequence ID" value="SFT85149.1"/>
    <property type="molecule type" value="Genomic_DNA"/>
</dbReference>
<reference evidence="2 3" key="1">
    <citation type="submission" date="2016-10" db="EMBL/GenBank/DDBJ databases">
        <authorList>
            <person name="de Groot N.N."/>
        </authorList>
    </citation>
    <scope>NUCLEOTIDE SEQUENCE [LARGE SCALE GENOMIC DNA]</scope>
    <source>
        <strain evidence="2 3">LMG 27731</strain>
    </source>
</reference>
<dbReference type="SUPFAM" id="SSF46955">
    <property type="entry name" value="Putative DNA-binding domain"/>
    <property type="match status" value="1"/>
</dbReference>
<accession>A0A1I7BD75</accession>
<evidence type="ECO:0000256" key="1">
    <source>
        <dbReference type="SAM" id="MobiDB-lite"/>
    </source>
</evidence>
<dbReference type="OrthoDB" id="9805928at2"/>
<gene>
    <name evidence="2" type="ORF">SAMN05192563_1004373</name>
</gene>
<name>A0A1I7BD75_9BURK</name>
<sequence>MTGRRFYTLEEIARELHIAPATARNRLTLGLPMPPSIRVGRRRLFPADEYEKWIASQLTRSGENGTAGDANEAPDPDPHGPAYDPT</sequence>
<organism evidence="2 3">
    <name type="scientific">Paraburkholderia aspalathi</name>
    <dbReference type="NCBI Taxonomy" id="1324617"/>
    <lineage>
        <taxon>Bacteria</taxon>
        <taxon>Pseudomonadati</taxon>
        <taxon>Pseudomonadota</taxon>
        <taxon>Betaproteobacteria</taxon>
        <taxon>Burkholderiales</taxon>
        <taxon>Burkholderiaceae</taxon>
        <taxon>Paraburkholderia</taxon>
    </lineage>
</organism>
<proteinExistence type="predicted"/>